<proteinExistence type="predicted"/>
<gene>
    <name evidence="2" type="ORF">C731_2825</name>
</gene>
<organism evidence="2 3">
    <name type="scientific">Mycolicibacterium hassiacum (strain DSM 44199 / CIP 105218 / JCM 12690 / 3849)</name>
    <name type="common">Mycobacterium hassiacum</name>
    <dbReference type="NCBI Taxonomy" id="1122247"/>
    <lineage>
        <taxon>Bacteria</taxon>
        <taxon>Bacillati</taxon>
        <taxon>Actinomycetota</taxon>
        <taxon>Actinomycetes</taxon>
        <taxon>Mycobacteriales</taxon>
        <taxon>Mycobacteriaceae</taxon>
        <taxon>Mycolicibacterium</taxon>
    </lineage>
</organism>
<evidence type="ECO:0000313" key="2">
    <source>
        <dbReference type="EMBL" id="EKF23171.1"/>
    </source>
</evidence>
<name>K5BFI1_MYCHD</name>
<evidence type="ECO:0000256" key="1">
    <source>
        <dbReference type="SAM" id="MobiDB-lite"/>
    </source>
</evidence>
<keyword evidence="3" id="KW-1185">Reference proteome</keyword>
<evidence type="ECO:0000313" key="3">
    <source>
        <dbReference type="Proteomes" id="UP000006265"/>
    </source>
</evidence>
<dbReference type="AlphaFoldDB" id="K5BFI1"/>
<dbReference type="Proteomes" id="UP000006265">
    <property type="component" value="Unassembled WGS sequence"/>
</dbReference>
<sequence>MAPSWSRIARTITGAVRWRRSGSQLGSGDGLGQISASEQTTTGTDALEVNMPPSHQRDTLGTGTGDSHAPNCATDGQVGPNRARFPLTVSAITSATLGR</sequence>
<protein>
    <submittedName>
        <fullName evidence="2">Uncharacterized protein</fullName>
    </submittedName>
</protein>
<comment type="caution">
    <text evidence="2">The sequence shown here is derived from an EMBL/GenBank/DDBJ whole genome shotgun (WGS) entry which is preliminary data.</text>
</comment>
<dbReference type="PATRIC" id="fig|1122247.3.peg.2711"/>
<dbReference type="EMBL" id="AMRA01000078">
    <property type="protein sequence ID" value="EKF23171.1"/>
    <property type="molecule type" value="Genomic_DNA"/>
</dbReference>
<feature type="region of interest" description="Disordered" evidence="1">
    <location>
        <begin position="20"/>
        <end position="82"/>
    </location>
</feature>
<reference evidence="2 3" key="1">
    <citation type="journal article" date="2012" name="J. Bacteriol.">
        <title>Genome sequence of Mycobacterium hassiacum DSM 44199, a rare source of heat-stable mycobacterial proteins.</title>
        <authorList>
            <person name="Tiago I."/>
            <person name="Maranha A."/>
            <person name="Mendes V."/>
            <person name="Alarico S."/>
            <person name="Moynihan P.J."/>
            <person name="Clarke A.J."/>
            <person name="Macedo-Ribeiro S."/>
            <person name="Pereira P.J."/>
            <person name="Empadinhas N."/>
        </authorList>
    </citation>
    <scope>NUCLEOTIDE SEQUENCE [LARGE SCALE GENOMIC DNA]</scope>
    <source>
        <strain evidence="3">DSM 44199 / CIP 105218 / JCM 12690 / 3849</strain>
    </source>
</reference>
<accession>K5BFI1</accession>